<accession>A0ABN8GPN9</accession>
<dbReference type="Proteomes" id="UP000838686">
    <property type="component" value="Unassembled WGS sequence"/>
</dbReference>
<keyword evidence="2" id="KW-1185">Reference proteome</keyword>
<dbReference type="EMBL" id="CAKMMF010000018">
    <property type="protein sequence ID" value="CAH1210944.1"/>
    <property type="molecule type" value="Genomic_DNA"/>
</dbReference>
<dbReference type="RefSeq" id="WP_236343662.1">
    <property type="nucleotide sequence ID" value="NZ_CAKMMF010000018.1"/>
</dbReference>
<proteinExistence type="predicted"/>
<organism evidence="1 2">
    <name type="scientific">Paenibacillus plantiphilus</name>
    <dbReference type="NCBI Taxonomy" id="2905650"/>
    <lineage>
        <taxon>Bacteria</taxon>
        <taxon>Bacillati</taxon>
        <taxon>Bacillota</taxon>
        <taxon>Bacilli</taxon>
        <taxon>Bacillales</taxon>
        <taxon>Paenibacillaceae</taxon>
        <taxon>Paenibacillus</taxon>
    </lineage>
</organism>
<comment type="caution">
    <text evidence="1">The sequence shown here is derived from an EMBL/GenBank/DDBJ whole genome shotgun (WGS) entry which is preliminary data.</text>
</comment>
<reference evidence="1" key="1">
    <citation type="submission" date="2022-01" db="EMBL/GenBank/DDBJ databases">
        <authorList>
            <person name="Criscuolo A."/>
        </authorList>
    </citation>
    <scope>NUCLEOTIDE SEQUENCE</scope>
    <source>
        <strain evidence="1">CIP111893</strain>
    </source>
</reference>
<name>A0ABN8GPN9_9BACL</name>
<evidence type="ECO:0000313" key="1">
    <source>
        <dbReference type="EMBL" id="CAH1210944.1"/>
    </source>
</evidence>
<evidence type="ECO:0000313" key="2">
    <source>
        <dbReference type="Proteomes" id="UP000838686"/>
    </source>
</evidence>
<protein>
    <submittedName>
        <fullName evidence="1">Uncharacterized protein</fullName>
    </submittedName>
</protein>
<sequence>MILKKRQRSPLFPEFHQQQLNSEIPGTTAIVRTFPLHSGVIVHFNHSIYLATIPL</sequence>
<gene>
    <name evidence="1" type="ORF">PAECIP111893_03334</name>
</gene>